<organism evidence="1 2">
    <name type="scientific">Nibea albiflora</name>
    <name type="common">Yellow drum</name>
    <name type="synonym">Corvina albiflora</name>
    <dbReference type="NCBI Taxonomy" id="240163"/>
    <lineage>
        <taxon>Eukaryota</taxon>
        <taxon>Metazoa</taxon>
        <taxon>Chordata</taxon>
        <taxon>Craniata</taxon>
        <taxon>Vertebrata</taxon>
        <taxon>Euteleostomi</taxon>
        <taxon>Actinopterygii</taxon>
        <taxon>Neopterygii</taxon>
        <taxon>Teleostei</taxon>
        <taxon>Neoteleostei</taxon>
        <taxon>Acanthomorphata</taxon>
        <taxon>Eupercaria</taxon>
        <taxon>Sciaenidae</taxon>
        <taxon>Nibea</taxon>
    </lineage>
</organism>
<sequence length="169" mass="18254">MWCSRARLETCSSIPNGPAMMRPSSARGSEAASVEDAALPTREQRMSCLKVVSLDTQQPFCQEGSEMKKQRESQCTQKTISLLSPLGTIQVSGCENGVHTIQILMDVAPAEREAGSLSPQLLIQIQSQIVSVNYLSVVLLHSGFSCEKLSVLNRSSPLCGTSSSPGFEY</sequence>
<evidence type="ECO:0000313" key="2">
    <source>
        <dbReference type="Proteomes" id="UP000805704"/>
    </source>
</evidence>
<protein>
    <submittedName>
        <fullName evidence="1">Uncharacterized protein</fullName>
    </submittedName>
</protein>
<reference evidence="1" key="1">
    <citation type="submission" date="2020-04" db="EMBL/GenBank/DDBJ databases">
        <title>A chromosome-scale assembly and high-density genetic map of the yellow drum (Nibea albiflora) genome.</title>
        <authorList>
            <person name="Xu D."/>
            <person name="Zhang W."/>
            <person name="Chen R."/>
            <person name="Tan P."/>
            <person name="Wang L."/>
            <person name="Song H."/>
            <person name="Tian L."/>
            <person name="Zhu Q."/>
            <person name="Wang B."/>
        </authorList>
    </citation>
    <scope>NUCLEOTIDE SEQUENCE</scope>
    <source>
        <strain evidence="1">ZJHYS-2018</strain>
    </source>
</reference>
<keyword evidence="2" id="KW-1185">Reference proteome</keyword>
<dbReference type="EMBL" id="CM024797">
    <property type="protein sequence ID" value="KAG8000184.1"/>
    <property type="molecule type" value="Genomic_DNA"/>
</dbReference>
<name>A0ACB7EE76_NIBAL</name>
<accession>A0ACB7EE76</accession>
<proteinExistence type="predicted"/>
<evidence type="ECO:0000313" key="1">
    <source>
        <dbReference type="EMBL" id="KAG8000184.1"/>
    </source>
</evidence>
<dbReference type="Proteomes" id="UP000805704">
    <property type="component" value="Chromosome 9"/>
</dbReference>
<gene>
    <name evidence="1" type="ORF">GBF38_002372</name>
</gene>
<comment type="caution">
    <text evidence="1">The sequence shown here is derived from an EMBL/GenBank/DDBJ whole genome shotgun (WGS) entry which is preliminary data.</text>
</comment>